<dbReference type="HOGENOM" id="CLU_1881106_0_0_2"/>
<gene>
    <name evidence="4" type="ordered locus">Maeo_0263</name>
</gene>
<keyword evidence="4" id="KW-0969">Cilium</keyword>
<dbReference type="Pfam" id="PF04659">
    <property type="entry name" value="Arch_fla_DE"/>
    <property type="match status" value="1"/>
</dbReference>
<keyword evidence="2" id="KW-0974">Archaeal flagellum</keyword>
<dbReference type="KEGG" id="mae:Maeo_0263"/>
<dbReference type="Proteomes" id="UP000001106">
    <property type="component" value="Chromosome"/>
</dbReference>
<evidence type="ECO:0000313" key="4">
    <source>
        <dbReference type="EMBL" id="ABR55852.1"/>
    </source>
</evidence>
<proteinExistence type="predicted"/>
<keyword evidence="4" id="KW-0282">Flagellum</keyword>
<dbReference type="GO" id="GO:0097589">
    <property type="term" value="C:archaeal-type flagellum"/>
    <property type="evidence" value="ECO:0007669"/>
    <property type="project" value="UniProtKB-SubCell"/>
</dbReference>
<keyword evidence="4" id="KW-0966">Cell projection</keyword>
<dbReference type="PANTHER" id="PTHR40698:SF2">
    <property type="entry name" value="FLAGELLA-RELATED PROTEIN C-RELATED"/>
    <property type="match status" value="1"/>
</dbReference>
<dbReference type="GeneID" id="5326966"/>
<dbReference type="RefSeq" id="WP_011972984.1">
    <property type="nucleotide sequence ID" value="NC_009635.1"/>
</dbReference>
<sequence>MNTPVALSSLLFETRQVTKLRDIPEDPISIIYTLKWLDYLSERVSTSNVSNAVKIYYNLGWISDEVVLQLLTYLKGIKKDNYDLKDNSCKLTITDHLVSLLFIERINGKKTSGETLDTIEWEIRKIKEGVEQSYGI</sequence>
<keyword evidence="5" id="KW-1185">Reference proteome</keyword>
<dbReference type="STRING" id="419665.Maeo_0263"/>
<dbReference type="PANTHER" id="PTHR40698">
    <property type="entry name" value="FLAGELLA-RELATED PROTEIN E-RELATED-RELATED"/>
    <property type="match status" value="1"/>
</dbReference>
<dbReference type="AlphaFoldDB" id="A6UTN0"/>
<name>A6UTN0_META3</name>
<dbReference type="GO" id="GO:0097588">
    <property type="term" value="P:archaeal or bacterial-type flagellum-dependent cell motility"/>
    <property type="evidence" value="ECO:0007669"/>
    <property type="project" value="InterPro"/>
</dbReference>
<dbReference type="InterPro" id="IPR052494">
    <property type="entry name" value="Flagella_assembly_related"/>
</dbReference>
<protein>
    <submittedName>
        <fullName evidence="4">Flagella protein</fullName>
    </submittedName>
</protein>
<organism evidence="4 5">
    <name type="scientific">Methanococcus aeolicus (strain ATCC BAA-1280 / DSM 17508 / OCM 812 / Nankai-3)</name>
    <dbReference type="NCBI Taxonomy" id="419665"/>
    <lineage>
        <taxon>Archaea</taxon>
        <taxon>Methanobacteriati</taxon>
        <taxon>Methanobacteriota</taxon>
        <taxon>Methanomada group</taxon>
        <taxon>Methanococci</taxon>
        <taxon>Methanococcales</taxon>
        <taxon>Methanococcaceae</taxon>
        <taxon>Methanococcus</taxon>
    </lineage>
</organism>
<reference evidence="4" key="1">
    <citation type="submission" date="2007-06" db="EMBL/GenBank/DDBJ databases">
        <title>Complete sequence of Methanococcus aeolicus Nankai-3.</title>
        <authorList>
            <consortium name="US DOE Joint Genome Institute"/>
            <person name="Copeland A."/>
            <person name="Lucas S."/>
            <person name="Lapidus A."/>
            <person name="Barry K."/>
            <person name="Glavina del Rio T."/>
            <person name="Dalin E."/>
            <person name="Tice H."/>
            <person name="Pitluck S."/>
            <person name="Chain P."/>
            <person name="Malfatti S."/>
            <person name="Shin M."/>
            <person name="Vergez L."/>
            <person name="Schmutz J."/>
            <person name="Larimer F."/>
            <person name="Land M."/>
            <person name="Hauser L."/>
            <person name="Kyrpides N."/>
            <person name="Lykidis A."/>
            <person name="Sieprawska-Lupa M."/>
            <person name="Whitman W.B."/>
            <person name="Richardson P."/>
        </authorList>
    </citation>
    <scope>NUCLEOTIDE SEQUENCE [LARGE SCALE GENOMIC DNA]</scope>
    <source>
        <strain evidence="4">Nankai-3</strain>
    </source>
</reference>
<evidence type="ECO:0000259" key="3">
    <source>
        <dbReference type="Pfam" id="PF04659"/>
    </source>
</evidence>
<dbReference type="OrthoDB" id="121879at2157"/>
<feature type="domain" description="Archaeal flagella protein FlaD/E" evidence="3">
    <location>
        <begin position="18"/>
        <end position="108"/>
    </location>
</feature>
<dbReference type="EMBL" id="CP000743">
    <property type="protein sequence ID" value="ABR55852.1"/>
    <property type="molecule type" value="Genomic_DNA"/>
</dbReference>
<evidence type="ECO:0000256" key="2">
    <source>
        <dbReference type="ARBA" id="ARBA00022440"/>
    </source>
</evidence>
<evidence type="ECO:0000313" key="5">
    <source>
        <dbReference type="Proteomes" id="UP000001106"/>
    </source>
</evidence>
<evidence type="ECO:0000256" key="1">
    <source>
        <dbReference type="ARBA" id="ARBA00004618"/>
    </source>
</evidence>
<comment type="subcellular location">
    <subcellularLocation>
        <location evidence="1">Archaeal flagellum</location>
    </subcellularLocation>
</comment>
<dbReference type="InterPro" id="IPR006752">
    <property type="entry name" value="Arch_fla_DE"/>
</dbReference>
<dbReference type="eggNOG" id="arCOG02964">
    <property type="taxonomic scope" value="Archaea"/>
</dbReference>
<accession>A6UTN0</accession>